<gene>
    <name evidence="1" type="ORF">NSK11_contig00045-0033</name>
</gene>
<reference evidence="2" key="1">
    <citation type="submission" date="2015-07" db="EMBL/GenBank/DDBJ databases">
        <title>Nocardia seriolae U-1 whole genome shotgun sequence.</title>
        <authorList>
            <person name="Imajoh M."/>
            <person name="Fukumoto Y."/>
            <person name="Sukeda M."/>
            <person name="Yamane J."/>
            <person name="Yamasaki K."/>
            <person name="Shimizu M."/>
            <person name="Ohnishi K."/>
            <person name="Oshima S."/>
        </authorList>
    </citation>
    <scope>NUCLEOTIDE SEQUENCE [LARGE SCALE GENOMIC DNA]</scope>
    <source>
        <strain evidence="2">U-1</strain>
    </source>
</reference>
<accession>A0ABC9YTW3</accession>
<dbReference type="EMBL" id="BBYQ01000045">
    <property type="protein sequence ID" value="GAP28897.1"/>
    <property type="molecule type" value="Genomic_DNA"/>
</dbReference>
<comment type="caution">
    <text evidence="1">The sequence shown here is derived from an EMBL/GenBank/DDBJ whole genome shotgun (WGS) entry which is preliminary data.</text>
</comment>
<evidence type="ECO:0000313" key="2">
    <source>
        <dbReference type="Proteomes" id="UP000037179"/>
    </source>
</evidence>
<name>A0ABC9YTW3_9NOCA</name>
<proteinExistence type="predicted"/>
<organism evidence="1 2">
    <name type="scientific">Nocardia seriolae</name>
    <dbReference type="NCBI Taxonomy" id="37332"/>
    <lineage>
        <taxon>Bacteria</taxon>
        <taxon>Bacillati</taxon>
        <taxon>Actinomycetota</taxon>
        <taxon>Actinomycetes</taxon>
        <taxon>Mycobacteriales</taxon>
        <taxon>Nocardiaceae</taxon>
        <taxon>Nocardia</taxon>
    </lineage>
</organism>
<sequence length="207" mass="21794">MMAWLAGMPSGLALESTTTAIAFGSQLEVGELAEARAVVADRADTVDVTQHPAQAEGIGHGAGAQFDRGSAHPMQDVGRQHRLAVFAAAVAQMESAPAQQIRDRGAQPATGVVGAAALPGPRDLQRPVLAALVPGGEAAGHHIALEVEALAQPDRRENRFGDHLFERLTGHLLDDAAEQVEARLAVGRPLARRGDQRQVHERRDEGG</sequence>
<reference evidence="1 2" key="2">
    <citation type="journal article" date="2016" name="Genome Announc.">
        <title>Draft Genome Sequence of Erythromycin- and Oxytetracycline-Sensitive Nocardia seriolae Strain U-1 (NBRC 110359).</title>
        <authorList>
            <person name="Imajoh M."/>
            <person name="Sukeda M."/>
            <person name="Shimizu M."/>
            <person name="Yamane J."/>
            <person name="Ohnishi K."/>
            <person name="Oshima S."/>
        </authorList>
    </citation>
    <scope>NUCLEOTIDE SEQUENCE [LARGE SCALE GENOMIC DNA]</scope>
    <source>
        <strain evidence="1 2">U-1</strain>
    </source>
</reference>
<dbReference type="Proteomes" id="UP000037179">
    <property type="component" value="Unassembled WGS sequence"/>
</dbReference>
<evidence type="ECO:0000313" key="1">
    <source>
        <dbReference type="EMBL" id="GAP28897.1"/>
    </source>
</evidence>
<keyword evidence="2" id="KW-1185">Reference proteome</keyword>
<protein>
    <submittedName>
        <fullName evidence="1">Uncharacterized protein</fullName>
    </submittedName>
</protein>
<dbReference type="AlphaFoldDB" id="A0ABC9YTW3"/>